<keyword evidence="11" id="KW-1185">Reference proteome</keyword>
<organism evidence="10 11">
    <name type="scientific">Amphiplicatus metriothermophilus</name>
    <dbReference type="NCBI Taxonomy" id="1519374"/>
    <lineage>
        <taxon>Bacteria</taxon>
        <taxon>Pseudomonadati</taxon>
        <taxon>Pseudomonadota</taxon>
        <taxon>Alphaproteobacteria</taxon>
        <taxon>Parvularculales</taxon>
        <taxon>Parvularculaceae</taxon>
        <taxon>Amphiplicatus</taxon>
    </lineage>
</organism>
<dbReference type="Gene3D" id="1.10.275.10">
    <property type="entry name" value="Fumarase/aspartase (N-terminal domain)"/>
    <property type="match status" value="1"/>
</dbReference>
<dbReference type="NCBIfam" id="TIGR01225">
    <property type="entry name" value="hutH"/>
    <property type="match status" value="1"/>
</dbReference>
<dbReference type="PANTHER" id="PTHR10362">
    <property type="entry name" value="HISTIDINE AMMONIA-LYASE"/>
    <property type="match status" value="1"/>
</dbReference>
<dbReference type="GO" id="GO:0005737">
    <property type="term" value="C:cytoplasm"/>
    <property type="evidence" value="ECO:0007669"/>
    <property type="project" value="UniProtKB-SubCell"/>
</dbReference>
<evidence type="ECO:0000313" key="11">
    <source>
        <dbReference type="Proteomes" id="UP000198346"/>
    </source>
</evidence>
<dbReference type="EMBL" id="FZQA01000007">
    <property type="protein sequence ID" value="SNT75233.1"/>
    <property type="molecule type" value="Genomic_DNA"/>
</dbReference>
<accession>A0A239PYY7</accession>
<dbReference type="GO" id="GO:0004397">
    <property type="term" value="F:histidine ammonia-lyase activity"/>
    <property type="evidence" value="ECO:0007669"/>
    <property type="project" value="UniProtKB-UniRule"/>
</dbReference>
<dbReference type="SUPFAM" id="SSF48557">
    <property type="entry name" value="L-aspartase-like"/>
    <property type="match status" value="1"/>
</dbReference>
<dbReference type="Pfam" id="PF00221">
    <property type="entry name" value="Lyase_aromatic"/>
    <property type="match status" value="1"/>
</dbReference>
<protein>
    <recommendedName>
        <fullName evidence="2 6">Histidine ammonia-lyase</fullName>
        <shortName evidence="6">Histidase</shortName>
        <ecNumber evidence="2 6">4.3.1.3</ecNumber>
    </recommendedName>
</protein>
<evidence type="ECO:0000256" key="8">
    <source>
        <dbReference type="RuleBase" id="RU004479"/>
    </source>
</evidence>
<name>A0A239PYY7_9PROT</name>
<comment type="subcellular location">
    <subcellularLocation>
        <location evidence="6 9">Cytoplasm</location>
    </subcellularLocation>
</comment>
<evidence type="ECO:0000256" key="4">
    <source>
        <dbReference type="ARBA" id="ARBA00023239"/>
    </source>
</evidence>
<evidence type="ECO:0000256" key="9">
    <source>
        <dbReference type="RuleBase" id="RU004480"/>
    </source>
</evidence>
<dbReference type="Gene3D" id="1.20.200.10">
    <property type="entry name" value="Fumarase/aspartase (Central domain)"/>
    <property type="match status" value="1"/>
</dbReference>
<keyword evidence="6" id="KW-0963">Cytoplasm</keyword>
<dbReference type="GO" id="GO:0019557">
    <property type="term" value="P:L-histidine catabolic process to glutamate and formate"/>
    <property type="evidence" value="ECO:0007669"/>
    <property type="project" value="UniProtKB-UniPathway"/>
</dbReference>
<dbReference type="NCBIfam" id="NF006871">
    <property type="entry name" value="PRK09367.1"/>
    <property type="match status" value="1"/>
</dbReference>
<comment type="pathway">
    <text evidence="1 6 8">Amino-acid degradation; L-histidine degradation into L-glutamate; N-formimidoyl-L-glutamate from L-histidine: step 1/3.</text>
</comment>
<dbReference type="InterPro" id="IPR008948">
    <property type="entry name" value="L-Aspartase-like"/>
</dbReference>
<feature type="modified residue" description="2,3-didehydroalanine (Ser)" evidence="6">
    <location>
        <position position="144"/>
    </location>
</feature>
<dbReference type="CDD" id="cd00332">
    <property type="entry name" value="PAL-HAL"/>
    <property type="match status" value="1"/>
</dbReference>
<evidence type="ECO:0000256" key="3">
    <source>
        <dbReference type="ARBA" id="ARBA00022808"/>
    </source>
</evidence>
<dbReference type="HAMAP" id="MF_00229">
    <property type="entry name" value="His_ammonia_lyase"/>
    <property type="match status" value="1"/>
</dbReference>
<reference evidence="10 11" key="1">
    <citation type="submission" date="2017-07" db="EMBL/GenBank/DDBJ databases">
        <authorList>
            <person name="Sun Z.S."/>
            <person name="Albrecht U."/>
            <person name="Echele G."/>
            <person name="Lee C.C."/>
        </authorList>
    </citation>
    <scope>NUCLEOTIDE SEQUENCE [LARGE SCALE GENOMIC DNA]</scope>
    <source>
        <strain evidence="10 11">CGMCC 1.12710</strain>
    </source>
</reference>
<dbReference type="Proteomes" id="UP000198346">
    <property type="component" value="Unassembled WGS sequence"/>
</dbReference>
<evidence type="ECO:0000256" key="1">
    <source>
        <dbReference type="ARBA" id="ARBA00005113"/>
    </source>
</evidence>
<dbReference type="InterPro" id="IPR005921">
    <property type="entry name" value="HutH"/>
</dbReference>
<keyword evidence="4 6" id="KW-0456">Lyase</keyword>
<dbReference type="InterPro" id="IPR001106">
    <property type="entry name" value="Aromatic_Lyase"/>
</dbReference>
<proteinExistence type="inferred from homology"/>
<sequence length="513" mass="53200">MSDAVILNPGETRLGELRAIWSGAGVDLDAAAWRAVDAGADSIGRIVASGKTVYGVNTGFGLLAQTRIDDGRLAELQRNLVMSHACGLGPDLSREIVRLLMALKVIGLARGYSGASRAVIRQLLSMLEREAIPCIPAQGSVGASGDLAPLAHLTAAMMGVGKIAVKGVAMPAAEALAKVDLAPLALGPKEGLALLNGTQVSTAIALDALFVARNVFASALVAGALSVDALQGSDAPFDPRLNALRGQPGQIRVAAFLKAAMEGSEIRRSHIECDRVQDPYSFRCQPQVMGACLDLLEAAARTLEIESNAVSDNPIIFPDTDEAVSGGNFHAQPVAFAADQIVMAMCEAGSISERRIAVLVDPKMSGMPAFLVEDGGVNSGFMIPQVTAAALVAENRSLAFPASVDSVPTSANQEDHVSMATGAARKADQVARNAAGVIAVELMAAAQGIDFHAPCKTSPALQDVHALIRQQTAFLARDRYLADEMASLRKIVAAGELLSSPAVARLSGALFSA</sequence>
<dbReference type="FunFam" id="1.10.275.10:FF:000005">
    <property type="entry name" value="Histidine ammonia-lyase"/>
    <property type="match status" value="1"/>
</dbReference>
<dbReference type="GO" id="GO:0019556">
    <property type="term" value="P:L-histidine catabolic process to glutamate and formamide"/>
    <property type="evidence" value="ECO:0007669"/>
    <property type="project" value="UniProtKB-UniPathway"/>
</dbReference>
<dbReference type="AlphaFoldDB" id="A0A239PYY7"/>
<comment type="PTM">
    <text evidence="6">Contains an active site 4-methylidene-imidazol-5-one (MIO), which is formed autocatalytically by cyclization and dehydration of residues Ala-Ser-Gly.</text>
</comment>
<dbReference type="InterPro" id="IPR022313">
    <property type="entry name" value="Phe/His_NH3-lyase_AS"/>
</dbReference>
<comment type="similarity">
    <text evidence="6 7">Belongs to the PAL/histidase family.</text>
</comment>
<dbReference type="UniPathway" id="UPA00379">
    <property type="reaction ID" value="UER00549"/>
</dbReference>
<evidence type="ECO:0000256" key="2">
    <source>
        <dbReference type="ARBA" id="ARBA00012994"/>
    </source>
</evidence>
<dbReference type="InterPro" id="IPR024083">
    <property type="entry name" value="Fumarase/histidase_N"/>
</dbReference>
<dbReference type="OrthoDB" id="9806955at2"/>
<evidence type="ECO:0000313" key="10">
    <source>
        <dbReference type="EMBL" id="SNT75233.1"/>
    </source>
</evidence>
<dbReference type="PROSITE" id="PS00488">
    <property type="entry name" value="PAL_HISTIDASE"/>
    <property type="match status" value="1"/>
</dbReference>
<evidence type="ECO:0000256" key="5">
    <source>
        <dbReference type="ARBA" id="ARBA00049269"/>
    </source>
</evidence>
<evidence type="ECO:0000256" key="6">
    <source>
        <dbReference type="HAMAP-Rule" id="MF_00229"/>
    </source>
</evidence>
<dbReference type="FunFam" id="1.20.200.10:FF:000003">
    <property type="entry name" value="Histidine ammonia-lyase"/>
    <property type="match status" value="1"/>
</dbReference>
<evidence type="ECO:0000256" key="7">
    <source>
        <dbReference type="RuleBase" id="RU003954"/>
    </source>
</evidence>
<gene>
    <name evidence="6" type="primary">hutH</name>
    <name evidence="10" type="ORF">SAMN06297382_2625</name>
</gene>
<dbReference type="EC" id="4.3.1.3" evidence="2 6"/>
<keyword evidence="3 6" id="KW-0369">Histidine metabolism</keyword>
<feature type="cross-link" description="5-imidazolinone (Ala-Gly)" evidence="6">
    <location>
        <begin position="143"/>
        <end position="145"/>
    </location>
</feature>
<dbReference type="RefSeq" id="WP_089413057.1">
    <property type="nucleotide sequence ID" value="NZ_FZQA01000007.1"/>
</dbReference>
<comment type="catalytic activity">
    <reaction evidence="5 6 8">
        <text>L-histidine = trans-urocanate + NH4(+)</text>
        <dbReference type="Rhea" id="RHEA:21232"/>
        <dbReference type="ChEBI" id="CHEBI:17771"/>
        <dbReference type="ChEBI" id="CHEBI:28938"/>
        <dbReference type="ChEBI" id="CHEBI:57595"/>
        <dbReference type="EC" id="4.3.1.3"/>
    </reaction>
</comment>